<organism evidence="2 3">
    <name type="scientific">Flavobacterium luteum</name>
    <dbReference type="NCBI Taxonomy" id="2026654"/>
    <lineage>
        <taxon>Bacteria</taxon>
        <taxon>Pseudomonadati</taxon>
        <taxon>Bacteroidota</taxon>
        <taxon>Flavobacteriia</taxon>
        <taxon>Flavobacteriales</taxon>
        <taxon>Flavobacteriaceae</taxon>
        <taxon>Flavobacterium</taxon>
    </lineage>
</organism>
<dbReference type="PANTHER" id="PTHR43685">
    <property type="entry name" value="GLYCOSYLTRANSFERASE"/>
    <property type="match status" value="1"/>
</dbReference>
<keyword evidence="2" id="KW-0808">Transferase</keyword>
<keyword evidence="3" id="KW-1185">Reference proteome</keyword>
<dbReference type="AlphaFoldDB" id="A0A7J5AKE8"/>
<dbReference type="InterPro" id="IPR029044">
    <property type="entry name" value="Nucleotide-diphossugar_trans"/>
</dbReference>
<evidence type="ECO:0000313" key="2">
    <source>
        <dbReference type="EMBL" id="KAB1158025.1"/>
    </source>
</evidence>
<protein>
    <submittedName>
        <fullName evidence="2">Glycosyltransferase family 2 protein</fullName>
    </submittedName>
</protein>
<dbReference type="SUPFAM" id="SSF53448">
    <property type="entry name" value="Nucleotide-diphospho-sugar transferases"/>
    <property type="match status" value="1"/>
</dbReference>
<sequence length="308" mass="35860">MCFFSVIIPLYNKENFIENTLKSVLDQTFTDFELIIVNDGSTDTSEEKVFQFHDVRIRYFSKENEGVSSARNYGISVAQSDYITFIDADDYWYPDFLKEMFQNINHYPEEKIFSGAIEIETSKNILPAVYSIDKIDNCQIVNYFNASHKTTVICTSCAVFKKSIFDKVGNFDINLKSGQDTDMWIRIGLIYPILFTHTTLARYVYDKNSLSKNKEYLNKRLNFSKFSEIEKKNSALKKFLDLNRFSFAVKCKLNRDKANFELYYNGIDVTNLDLKKKIILKLPRLVLKTLIPINLYLARIGLSNSVFK</sequence>
<reference evidence="2 3" key="1">
    <citation type="submission" date="2019-09" db="EMBL/GenBank/DDBJ databases">
        <title>Flavobacterium sp. nov., isolated from glacier ice.</title>
        <authorList>
            <person name="Liu Q."/>
        </authorList>
    </citation>
    <scope>NUCLEOTIDE SEQUENCE [LARGE SCALE GENOMIC DNA]</scope>
    <source>
        <strain evidence="2 3">NBRC 112527</strain>
    </source>
</reference>
<dbReference type="Pfam" id="PF00535">
    <property type="entry name" value="Glycos_transf_2"/>
    <property type="match status" value="1"/>
</dbReference>
<dbReference type="Proteomes" id="UP000490922">
    <property type="component" value="Unassembled WGS sequence"/>
</dbReference>
<evidence type="ECO:0000259" key="1">
    <source>
        <dbReference type="Pfam" id="PF00535"/>
    </source>
</evidence>
<proteinExistence type="predicted"/>
<accession>A0A7J5AKE8</accession>
<gene>
    <name evidence="2" type="ORF">F6464_02785</name>
</gene>
<dbReference type="CDD" id="cd00761">
    <property type="entry name" value="Glyco_tranf_GTA_type"/>
    <property type="match status" value="1"/>
</dbReference>
<dbReference type="RefSeq" id="WP_151106218.1">
    <property type="nucleotide sequence ID" value="NZ_WAEM01000001.1"/>
</dbReference>
<evidence type="ECO:0000313" key="3">
    <source>
        <dbReference type="Proteomes" id="UP000490922"/>
    </source>
</evidence>
<dbReference type="PANTHER" id="PTHR43685:SF2">
    <property type="entry name" value="GLYCOSYLTRANSFERASE 2-LIKE DOMAIN-CONTAINING PROTEIN"/>
    <property type="match status" value="1"/>
</dbReference>
<feature type="domain" description="Glycosyltransferase 2-like" evidence="1">
    <location>
        <begin position="5"/>
        <end position="168"/>
    </location>
</feature>
<dbReference type="InterPro" id="IPR050834">
    <property type="entry name" value="Glycosyltransf_2"/>
</dbReference>
<dbReference type="InterPro" id="IPR001173">
    <property type="entry name" value="Glyco_trans_2-like"/>
</dbReference>
<dbReference type="OrthoDB" id="6307329at2"/>
<dbReference type="Gene3D" id="3.90.550.10">
    <property type="entry name" value="Spore Coat Polysaccharide Biosynthesis Protein SpsA, Chain A"/>
    <property type="match status" value="1"/>
</dbReference>
<dbReference type="EMBL" id="WAEM01000001">
    <property type="protein sequence ID" value="KAB1158025.1"/>
    <property type="molecule type" value="Genomic_DNA"/>
</dbReference>
<comment type="caution">
    <text evidence="2">The sequence shown here is derived from an EMBL/GenBank/DDBJ whole genome shotgun (WGS) entry which is preliminary data.</text>
</comment>
<dbReference type="GO" id="GO:0016740">
    <property type="term" value="F:transferase activity"/>
    <property type="evidence" value="ECO:0007669"/>
    <property type="project" value="UniProtKB-KW"/>
</dbReference>
<name>A0A7J5AKE8_9FLAO</name>